<name>K6Q1P3_9FIRM</name>
<proteinExistence type="predicted"/>
<comment type="caution">
    <text evidence="3">The sequence shown here is derived from an EMBL/GenBank/DDBJ whole genome shotgun (WGS) entry which is preliminary data.</text>
</comment>
<sequence length="105" mass="10768">MENTGVMIVLGLLVVGGLAFWVVNRAGIRAGLPGDIPSRPRPVEGRPVNPRKPTVGGDTFTAADNVLTGGDEPGEPGEPGEGRQQEARTGSRENGPAAEGSRPGD</sequence>
<evidence type="ECO:0000313" key="4">
    <source>
        <dbReference type="Proteomes" id="UP000005710"/>
    </source>
</evidence>
<dbReference type="AlphaFoldDB" id="K6Q1P3"/>
<keyword evidence="4" id="KW-1185">Reference proteome</keyword>
<feature type="transmembrane region" description="Helical" evidence="2">
    <location>
        <begin position="6"/>
        <end position="23"/>
    </location>
</feature>
<dbReference type="RefSeq" id="WP_006903082.1">
    <property type="nucleotide sequence ID" value="NZ_JH976535.1"/>
</dbReference>
<keyword evidence="2" id="KW-1133">Transmembrane helix</keyword>
<feature type="compositionally biased region" description="Basic and acidic residues" evidence="1">
    <location>
        <begin position="80"/>
        <end position="91"/>
    </location>
</feature>
<reference evidence="3" key="1">
    <citation type="submission" date="2010-10" db="EMBL/GenBank/DDBJ databases">
        <authorList>
            <consortium name="US DOE Joint Genome Institute (JGI-PGF)"/>
            <person name="Lucas S."/>
            <person name="Copeland A."/>
            <person name="Lapidus A."/>
            <person name="Bruce D."/>
            <person name="Goodwin L."/>
            <person name="Pitluck S."/>
            <person name="Kyrpides N."/>
            <person name="Mavromatis K."/>
            <person name="Detter J.C."/>
            <person name="Han C."/>
            <person name="Land M."/>
            <person name="Hauser L."/>
            <person name="Markowitz V."/>
            <person name="Cheng J.-F."/>
            <person name="Hugenholtz P."/>
            <person name="Woyke T."/>
            <person name="Wu D."/>
            <person name="Pukall R."/>
            <person name="Wahrenburg C."/>
            <person name="Brambilla E."/>
            <person name="Klenk H.-P."/>
            <person name="Eisen J.A."/>
        </authorList>
    </citation>
    <scope>NUCLEOTIDE SEQUENCE [LARGE SCALE GENOMIC DNA]</scope>
    <source>
        <strain evidence="3">DSM 13965</strain>
    </source>
</reference>
<accession>K6Q1P3</accession>
<keyword evidence="2" id="KW-0472">Membrane</keyword>
<dbReference type="Proteomes" id="UP000005710">
    <property type="component" value="Unassembled WGS sequence"/>
</dbReference>
<evidence type="ECO:0000256" key="2">
    <source>
        <dbReference type="SAM" id="Phobius"/>
    </source>
</evidence>
<evidence type="ECO:0000256" key="1">
    <source>
        <dbReference type="SAM" id="MobiDB-lite"/>
    </source>
</evidence>
<gene>
    <name evidence="3" type="ORF">ThesuDRAFT_00807</name>
</gene>
<dbReference type="EMBL" id="AENY02000002">
    <property type="protein sequence ID" value="EKP95078.1"/>
    <property type="molecule type" value="Genomic_DNA"/>
</dbReference>
<protein>
    <submittedName>
        <fullName evidence="3">Uncharacterized protein</fullName>
    </submittedName>
</protein>
<evidence type="ECO:0000313" key="3">
    <source>
        <dbReference type="EMBL" id="EKP95078.1"/>
    </source>
</evidence>
<dbReference type="HOGENOM" id="CLU_2235308_0_0_9"/>
<reference evidence="3" key="2">
    <citation type="submission" date="2012-10" db="EMBL/GenBank/DDBJ databases">
        <title>Improved high-quality draft of Thermaerobacter subterraneus C21, DSM 13965.</title>
        <authorList>
            <consortium name="DOE Joint Genome Institute"/>
            <person name="Eisen J."/>
            <person name="Huntemann M."/>
            <person name="Wei C.-L."/>
            <person name="Han J."/>
            <person name="Detter J.C."/>
            <person name="Han C."/>
            <person name="Tapia R."/>
            <person name="Chen A."/>
            <person name="Kyrpides N."/>
            <person name="Mavromatis K."/>
            <person name="Markowitz V."/>
            <person name="Szeto E."/>
            <person name="Ivanova N."/>
            <person name="Mikhailova N."/>
            <person name="Ovchinnikova G."/>
            <person name="Pagani I."/>
            <person name="Pati A."/>
            <person name="Goodwin L."/>
            <person name="Nordberg H.P."/>
            <person name="Cantor M.N."/>
            <person name="Hua S.X."/>
            <person name="Woyke T."/>
            <person name="Eisen J."/>
            <person name="Klenk H.-P."/>
        </authorList>
    </citation>
    <scope>NUCLEOTIDE SEQUENCE [LARGE SCALE GENOMIC DNA]</scope>
    <source>
        <strain evidence="3">DSM 13965</strain>
    </source>
</reference>
<keyword evidence="2" id="KW-0812">Transmembrane</keyword>
<feature type="region of interest" description="Disordered" evidence="1">
    <location>
        <begin position="30"/>
        <end position="105"/>
    </location>
</feature>
<organism evidence="3 4">
    <name type="scientific">Thermaerobacter subterraneus DSM 13965</name>
    <dbReference type="NCBI Taxonomy" id="867903"/>
    <lineage>
        <taxon>Bacteria</taxon>
        <taxon>Bacillati</taxon>
        <taxon>Bacillota</taxon>
        <taxon>Clostridia</taxon>
        <taxon>Eubacteriales</taxon>
        <taxon>Clostridiales Family XVII. Incertae Sedis</taxon>
        <taxon>Thermaerobacter</taxon>
    </lineage>
</organism>